<dbReference type="Proteomes" id="UP001596380">
    <property type="component" value="Unassembled WGS sequence"/>
</dbReference>
<dbReference type="InterPro" id="IPR036366">
    <property type="entry name" value="PGBDSf"/>
</dbReference>
<dbReference type="SUPFAM" id="SSF47090">
    <property type="entry name" value="PGBD-like"/>
    <property type="match status" value="1"/>
</dbReference>
<comment type="caution">
    <text evidence="3">The sequence shown here is derived from an EMBL/GenBank/DDBJ whole genome shotgun (WGS) entry which is preliminary data.</text>
</comment>
<keyword evidence="4" id="KW-1185">Reference proteome</keyword>
<accession>A0ABW2CS58</accession>
<organism evidence="3 4">
    <name type="scientific">Actinomadura yumaensis</name>
    <dbReference type="NCBI Taxonomy" id="111807"/>
    <lineage>
        <taxon>Bacteria</taxon>
        <taxon>Bacillati</taxon>
        <taxon>Actinomycetota</taxon>
        <taxon>Actinomycetes</taxon>
        <taxon>Streptosporangiales</taxon>
        <taxon>Thermomonosporaceae</taxon>
        <taxon>Actinomadura</taxon>
    </lineage>
</organism>
<sequence length="250" mass="26342">MGTVKGMLAQARATLGMGEPNKIQSWYRARNGSAYGGNFAWCDAAVTFWARHSDNAAAVLPHGDRAYTVYHARDFQNAGRWFAGTTANVNKARPGDIVFFDWGGSDSVGAIDHVGIVEKALGGGRVQTIEGNTGDACKRRVRGASVIAGYGRPAYTGTGGGGGGKPSKPAGKAPAFSGRILRLRSPMMSGADVRTWQTQMRRRGWHLAVDGVYGPDSAKTARAFQAEKGLAVDGQVGPATWAAAWTAPIT</sequence>
<reference evidence="4" key="1">
    <citation type="journal article" date="2019" name="Int. J. Syst. Evol. Microbiol.">
        <title>The Global Catalogue of Microorganisms (GCM) 10K type strain sequencing project: providing services to taxonomists for standard genome sequencing and annotation.</title>
        <authorList>
            <consortium name="The Broad Institute Genomics Platform"/>
            <consortium name="The Broad Institute Genome Sequencing Center for Infectious Disease"/>
            <person name="Wu L."/>
            <person name="Ma J."/>
        </authorList>
    </citation>
    <scope>NUCLEOTIDE SEQUENCE [LARGE SCALE GENOMIC DNA]</scope>
    <source>
        <strain evidence="4">JCM 3369</strain>
    </source>
</reference>
<feature type="domain" description="Peptidoglycan binding-like" evidence="1">
    <location>
        <begin position="189"/>
        <end position="243"/>
    </location>
</feature>
<proteinExistence type="predicted"/>
<dbReference type="Pfam" id="PF05257">
    <property type="entry name" value="CHAP"/>
    <property type="match status" value="1"/>
</dbReference>
<dbReference type="EMBL" id="JBHSXS010000019">
    <property type="protein sequence ID" value="MFC6883461.1"/>
    <property type="molecule type" value="Genomic_DNA"/>
</dbReference>
<evidence type="ECO:0000313" key="4">
    <source>
        <dbReference type="Proteomes" id="UP001596380"/>
    </source>
</evidence>
<dbReference type="SUPFAM" id="SSF54001">
    <property type="entry name" value="Cysteine proteinases"/>
    <property type="match status" value="1"/>
</dbReference>
<dbReference type="InterPro" id="IPR007921">
    <property type="entry name" value="CHAP_dom"/>
</dbReference>
<dbReference type="Gene3D" id="3.90.1720.10">
    <property type="entry name" value="endopeptidase domain like (from Nostoc punctiforme)"/>
    <property type="match status" value="1"/>
</dbReference>
<dbReference type="Pfam" id="PF01471">
    <property type="entry name" value="PG_binding_1"/>
    <property type="match status" value="1"/>
</dbReference>
<evidence type="ECO:0000259" key="1">
    <source>
        <dbReference type="Pfam" id="PF01471"/>
    </source>
</evidence>
<name>A0ABW2CS58_9ACTN</name>
<dbReference type="Gene3D" id="1.10.101.10">
    <property type="entry name" value="PGBD-like superfamily/PGBD"/>
    <property type="match status" value="1"/>
</dbReference>
<dbReference type="InterPro" id="IPR002477">
    <property type="entry name" value="Peptidoglycan-bd-like"/>
</dbReference>
<dbReference type="InterPro" id="IPR036365">
    <property type="entry name" value="PGBD-like_sf"/>
</dbReference>
<evidence type="ECO:0000259" key="2">
    <source>
        <dbReference type="Pfam" id="PF05257"/>
    </source>
</evidence>
<dbReference type="RefSeq" id="WP_378050344.1">
    <property type="nucleotide sequence ID" value="NZ_JBHSXE010000002.1"/>
</dbReference>
<feature type="domain" description="Peptidase C51" evidence="2">
    <location>
        <begin position="35"/>
        <end position="132"/>
    </location>
</feature>
<protein>
    <submittedName>
        <fullName evidence="3">Peptidoglycan-binding protein</fullName>
    </submittedName>
</protein>
<evidence type="ECO:0000313" key="3">
    <source>
        <dbReference type="EMBL" id="MFC6883461.1"/>
    </source>
</evidence>
<dbReference type="InterPro" id="IPR038765">
    <property type="entry name" value="Papain-like_cys_pep_sf"/>
</dbReference>
<gene>
    <name evidence="3" type="ORF">ACFQKB_27130</name>
</gene>